<dbReference type="CDD" id="cd17546">
    <property type="entry name" value="REC_hyHK_CKI1_RcsC-like"/>
    <property type="match status" value="1"/>
</dbReference>
<dbReference type="Pfam" id="PF01584">
    <property type="entry name" value="CheW"/>
    <property type="match status" value="1"/>
</dbReference>
<dbReference type="Pfam" id="PF00072">
    <property type="entry name" value="Response_reg"/>
    <property type="match status" value="1"/>
</dbReference>
<evidence type="ECO:0000256" key="3">
    <source>
        <dbReference type="ARBA" id="ARBA00021495"/>
    </source>
</evidence>
<dbReference type="AlphaFoldDB" id="A0A9X3YKS5"/>
<dbReference type="InterPro" id="IPR011006">
    <property type="entry name" value="CheY-like_superfamily"/>
</dbReference>
<evidence type="ECO:0000259" key="14">
    <source>
        <dbReference type="PROSITE" id="PS50851"/>
    </source>
</evidence>
<keyword evidence="5" id="KW-0808">Transferase</keyword>
<dbReference type="RefSeq" id="WP_263544729.1">
    <property type="nucleotide sequence ID" value="NZ_JAOVZO020000015.1"/>
</dbReference>
<dbReference type="CDD" id="cd00088">
    <property type="entry name" value="HPT"/>
    <property type="match status" value="1"/>
</dbReference>
<dbReference type="InterPro" id="IPR003594">
    <property type="entry name" value="HATPase_dom"/>
</dbReference>
<dbReference type="InterPro" id="IPR004358">
    <property type="entry name" value="Sig_transdc_His_kin-like_C"/>
</dbReference>
<dbReference type="InterPro" id="IPR036061">
    <property type="entry name" value="CheW-like_dom_sf"/>
</dbReference>
<evidence type="ECO:0000256" key="6">
    <source>
        <dbReference type="ARBA" id="ARBA00022777"/>
    </source>
</evidence>
<feature type="domain" description="Response regulatory" evidence="13">
    <location>
        <begin position="993"/>
        <end position="1109"/>
    </location>
</feature>
<dbReference type="GO" id="GO:0006935">
    <property type="term" value="P:chemotaxis"/>
    <property type="evidence" value="ECO:0007669"/>
    <property type="project" value="InterPro"/>
</dbReference>
<dbReference type="InterPro" id="IPR001789">
    <property type="entry name" value="Sig_transdc_resp-reg_receiver"/>
</dbReference>
<evidence type="ECO:0000256" key="1">
    <source>
        <dbReference type="ARBA" id="ARBA00000085"/>
    </source>
</evidence>
<dbReference type="InterPro" id="IPR005467">
    <property type="entry name" value="His_kinase_dom"/>
</dbReference>
<dbReference type="GO" id="GO:0000155">
    <property type="term" value="F:phosphorelay sensor kinase activity"/>
    <property type="evidence" value="ECO:0007669"/>
    <property type="project" value="UniProtKB-ARBA"/>
</dbReference>
<evidence type="ECO:0000256" key="10">
    <source>
        <dbReference type="PROSITE-ProRule" id="PRU00169"/>
    </source>
</evidence>
<evidence type="ECO:0000256" key="5">
    <source>
        <dbReference type="ARBA" id="ARBA00022679"/>
    </source>
</evidence>
<dbReference type="SUPFAM" id="SSF47226">
    <property type="entry name" value="Histidine-containing phosphotransfer domain, HPT domain"/>
    <property type="match status" value="1"/>
</dbReference>
<proteinExistence type="predicted"/>
<evidence type="ECO:0000256" key="9">
    <source>
        <dbReference type="PROSITE-ProRule" id="PRU00110"/>
    </source>
</evidence>
<keyword evidence="7" id="KW-0902">Two-component regulatory system</keyword>
<dbReference type="SMART" id="SM00448">
    <property type="entry name" value="REC"/>
    <property type="match status" value="1"/>
</dbReference>
<evidence type="ECO:0000256" key="4">
    <source>
        <dbReference type="ARBA" id="ARBA00022553"/>
    </source>
</evidence>
<dbReference type="PROSITE" id="PS50894">
    <property type="entry name" value="HPT"/>
    <property type="match status" value="1"/>
</dbReference>
<gene>
    <name evidence="16" type="ORF">OD750_010835</name>
</gene>
<feature type="region of interest" description="Disordered" evidence="11">
    <location>
        <begin position="150"/>
        <end position="170"/>
    </location>
</feature>
<dbReference type="InterPro" id="IPR051315">
    <property type="entry name" value="Bact_Chemotaxis_CheA"/>
</dbReference>
<dbReference type="PROSITE" id="PS50110">
    <property type="entry name" value="RESPONSE_REGULATORY"/>
    <property type="match status" value="1"/>
</dbReference>
<evidence type="ECO:0000313" key="17">
    <source>
        <dbReference type="Proteomes" id="UP001139971"/>
    </source>
</evidence>
<feature type="domain" description="HPt" evidence="15">
    <location>
        <begin position="346"/>
        <end position="448"/>
    </location>
</feature>
<dbReference type="PANTHER" id="PTHR43395:SF8">
    <property type="entry name" value="HISTIDINE KINASE"/>
    <property type="match status" value="1"/>
</dbReference>
<evidence type="ECO:0000259" key="15">
    <source>
        <dbReference type="PROSITE" id="PS50894"/>
    </source>
</evidence>
<dbReference type="PANTHER" id="PTHR43395">
    <property type="entry name" value="SENSOR HISTIDINE KINASE CHEA"/>
    <property type="match status" value="1"/>
</dbReference>
<dbReference type="InterPro" id="IPR036890">
    <property type="entry name" value="HATPase_C_sf"/>
</dbReference>
<dbReference type="Gene3D" id="3.40.50.2300">
    <property type="match status" value="1"/>
</dbReference>
<dbReference type="SUPFAM" id="SSF50341">
    <property type="entry name" value="CheW-like"/>
    <property type="match status" value="1"/>
</dbReference>
<dbReference type="Gene3D" id="1.20.120.160">
    <property type="entry name" value="HPT domain"/>
    <property type="match status" value="1"/>
</dbReference>
<dbReference type="InterPro" id="IPR036641">
    <property type="entry name" value="HPT_dom_sf"/>
</dbReference>
<accession>A0A9X3YKS5</accession>
<comment type="catalytic activity">
    <reaction evidence="1">
        <text>ATP + protein L-histidine = ADP + protein N-phospho-L-histidine.</text>
        <dbReference type="EC" id="2.7.13.3"/>
    </reaction>
</comment>
<feature type="modified residue" description="Phosphohistidine" evidence="9">
    <location>
        <position position="388"/>
    </location>
</feature>
<reference evidence="16" key="1">
    <citation type="submission" date="2023-02" db="EMBL/GenBank/DDBJ databases">
        <title>Tahibacter soli sp. nov. isolated from soil.</title>
        <authorList>
            <person name="Baek J.H."/>
            <person name="Lee J.K."/>
            <person name="Choi D.G."/>
            <person name="Jeon C.O."/>
        </authorList>
    </citation>
    <scope>NUCLEOTIDE SEQUENCE</scope>
    <source>
        <strain evidence="16">BL</strain>
    </source>
</reference>
<evidence type="ECO:0000256" key="2">
    <source>
        <dbReference type="ARBA" id="ARBA00012438"/>
    </source>
</evidence>
<dbReference type="InterPro" id="IPR002545">
    <property type="entry name" value="CheW-lke_dom"/>
</dbReference>
<evidence type="ECO:0000259" key="12">
    <source>
        <dbReference type="PROSITE" id="PS50109"/>
    </source>
</evidence>
<protein>
    <recommendedName>
        <fullName evidence="3">Chemotaxis protein CheA</fullName>
        <ecNumber evidence="2">2.7.13.3</ecNumber>
    </recommendedName>
</protein>
<evidence type="ECO:0000313" key="16">
    <source>
        <dbReference type="EMBL" id="MDC8013040.1"/>
    </source>
</evidence>
<feature type="compositionally biased region" description="Basic and acidic residues" evidence="11">
    <location>
        <begin position="154"/>
        <end position="170"/>
    </location>
</feature>
<evidence type="ECO:0000256" key="11">
    <source>
        <dbReference type="SAM" id="MobiDB-lite"/>
    </source>
</evidence>
<feature type="domain" description="CheW-like" evidence="14">
    <location>
        <begin position="840"/>
        <end position="976"/>
    </location>
</feature>
<dbReference type="SUPFAM" id="SSF55874">
    <property type="entry name" value="ATPase domain of HSP90 chaperone/DNA topoisomerase II/histidine kinase"/>
    <property type="match status" value="1"/>
</dbReference>
<feature type="modified residue" description="4-aspartylphosphate" evidence="10">
    <location>
        <position position="1042"/>
    </location>
</feature>
<keyword evidence="17" id="KW-1185">Reference proteome</keyword>
<dbReference type="InterPro" id="IPR008207">
    <property type="entry name" value="Sig_transdc_His_kin_Hpt_dom"/>
</dbReference>
<evidence type="ECO:0000259" key="13">
    <source>
        <dbReference type="PROSITE" id="PS50110"/>
    </source>
</evidence>
<evidence type="ECO:0000256" key="7">
    <source>
        <dbReference type="ARBA" id="ARBA00023012"/>
    </source>
</evidence>
<dbReference type="SUPFAM" id="SSF52172">
    <property type="entry name" value="CheY-like"/>
    <property type="match status" value="1"/>
</dbReference>
<dbReference type="Pfam" id="PF01627">
    <property type="entry name" value="Hpt"/>
    <property type="match status" value="1"/>
</dbReference>
<feature type="region of interest" description="Disordered" evidence="11">
    <location>
        <begin position="493"/>
        <end position="515"/>
    </location>
</feature>
<dbReference type="EMBL" id="JAOVZO020000015">
    <property type="protein sequence ID" value="MDC8013040.1"/>
    <property type="molecule type" value="Genomic_DNA"/>
</dbReference>
<dbReference type="PRINTS" id="PR00344">
    <property type="entry name" value="BCTRLSENSOR"/>
</dbReference>
<keyword evidence="6" id="KW-0418">Kinase</keyword>
<keyword evidence="4 10" id="KW-0597">Phosphoprotein</keyword>
<dbReference type="EC" id="2.7.13.3" evidence="2"/>
<dbReference type="PROSITE" id="PS50851">
    <property type="entry name" value="CHEW"/>
    <property type="match status" value="1"/>
</dbReference>
<organism evidence="16 17">
    <name type="scientific">Tahibacter soli</name>
    <dbReference type="NCBI Taxonomy" id="2983605"/>
    <lineage>
        <taxon>Bacteria</taxon>
        <taxon>Pseudomonadati</taxon>
        <taxon>Pseudomonadota</taxon>
        <taxon>Gammaproteobacteria</taxon>
        <taxon>Lysobacterales</taxon>
        <taxon>Rhodanobacteraceae</taxon>
        <taxon>Tahibacter</taxon>
    </lineage>
</organism>
<dbReference type="FunFam" id="3.30.565.10:FF:000016">
    <property type="entry name" value="Chemotaxis protein CheA, putative"/>
    <property type="match status" value="1"/>
</dbReference>
<dbReference type="SMART" id="SM00387">
    <property type="entry name" value="HATPase_c"/>
    <property type="match status" value="1"/>
</dbReference>
<dbReference type="Gene3D" id="2.30.30.40">
    <property type="entry name" value="SH3 Domains"/>
    <property type="match status" value="1"/>
</dbReference>
<dbReference type="PROSITE" id="PS50109">
    <property type="entry name" value="HIS_KIN"/>
    <property type="match status" value="1"/>
</dbReference>
<dbReference type="Proteomes" id="UP001139971">
    <property type="component" value="Unassembled WGS sequence"/>
</dbReference>
<dbReference type="Pfam" id="PF02518">
    <property type="entry name" value="HATPase_c"/>
    <property type="match status" value="1"/>
</dbReference>
<sequence length="1116" mass="119472">MINDAYVSDTVDGFARLAAQVLDGNARARPEGMPVAKIAQAMEAQSAARGLRGLAYLLRLLHKLPIRWPADLSPADRTVFGAWIADCRGYVLCGEPHDAVRLVDPLLSLSFVPALPPRVRELVSGALNEEASEFARAASRRAGSGGEASLAAEAARDAAGDDNALPHDETVAPSGTAVWISREELALVREAIEAQLLPAVSVALERHDASHDERAEALDACLDTFVPIESAVEGLGLVGLHQACAGYRRLLERVRDDAAPTPDDVHAAGVWPVLLLGHLDDPRDGQVAADLVTALIEGRALADTDAAGLRTALSAVAVGIDPTARLARKRIAEAADVALELAADALPGVLAGMLQELPGRSADFSASVQRYVRAHSADDLARALRVAHTLKGDGSIVGLRGIANLTHALEEILSALAASPERANAQIDALLVDAADCLESMSDHVLGRAPPPEHAIDELQRVYDCANALLDEADGGTVDESADVALAHGEEVDRDATAQDAALPADRSSQPRSADATATITIPMRLLDELRRLTGETIIRARQVEDRIVHIERHHADIRTHARAFQTLIAQLQQLFEVRGAALDTLRQAGALDDLELDRYNELHTVMLRLVEASADARTSIDELDDEVLDLRDRLSQQDRVQLDVREHVTRARQIAVRDISPRLQRIVRQTSRQLEKPCELHIDGDGVPLDKDLVDALAEPLLHVLRNAVDHGLEAPAHRAALGKPATGRIALSYRRDAGWIVVLCRDDGGGLDAEAIRRRAIEHGLIAPDAEPGDAELAALVLRNGFSTRKAATLTSGRGIGLDIVHRRIVELKGSLDLRSRRGQGCDVEIRLPLSQVAADVLMVEAADAAVAVGLDGIRRVVASSDDDLSVRDGALRMTIDDATIGATRLETLLGFETSARGRRGERHALVVESTQGEPFAILVDAVGDARAVIVKNLGPHVPPNPGLLGATILGDGAIAPVVDLPQLLRRRASEASQPLSIVEEIPPAPSVLIVDDSLSARRSLEQLIGDAGFRVVTARDGLEALERIELERPDLLIVDLEMPRMNGLELASFVRKSEATRTVPIVMITSRTTERHRELARTAGVDVTLGKPYSEDGLLGLVANLLQSGRATA</sequence>
<comment type="function">
    <text evidence="8">Involved in the transmission of sensory signals from the chemoreceptors to the flagellar motors. CheA is autophosphorylated; it can transfer its phosphate group to either CheB or CheY.</text>
</comment>
<dbReference type="SMART" id="SM00260">
    <property type="entry name" value="CheW"/>
    <property type="match status" value="1"/>
</dbReference>
<comment type="caution">
    <text evidence="16">The sequence shown here is derived from an EMBL/GenBank/DDBJ whole genome shotgun (WGS) entry which is preliminary data.</text>
</comment>
<dbReference type="Gene3D" id="3.30.565.10">
    <property type="entry name" value="Histidine kinase-like ATPase, C-terminal domain"/>
    <property type="match status" value="1"/>
</dbReference>
<evidence type="ECO:0000256" key="8">
    <source>
        <dbReference type="ARBA" id="ARBA00035100"/>
    </source>
</evidence>
<name>A0A9X3YKS5_9GAMM</name>
<feature type="domain" description="Histidine kinase" evidence="12">
    <location>
        <begin position="594"/>
        <end position="838"/>
    </location>
</feature>